<dbReference type="InterPro" id="IPR032466">
    <property type="entry name" value="Metal_Hydrolase"/>
</dbReference>
<dbReference type="InterPro" id="IPR006680">
    <property type="entry name" value="Amidohydro-rel"/>
</dbReference>
<dbReference type="PANTHER" id="PTHR35563:SF2">
    <property type="entry name" value="BARREL METAL-DEPENDENT HYDROLASE, PUTATIVE (AFU_ORTHOLOGUE AFUA_1G16240)-RELATED"/>
    <property type="match status" value="1"/>
</dbReference>
<evidence type="ECO:0000313" key="3">
    <source>
        <dbReference type="Proteomes" id="UP001597114"/>
    </source>
</evidence>
<dbReference type="SUPFAM" id="SSF51556">
    <property type="entry name" value="Metallo-dependent hydrolases"/>
    <property type="match status" value="1"/>
</dbReference>
<evidence type="ECO:0000259" key="1">
    <source>
        <dbReference type="Pfam" id="PF04909"/>
    </source>
</evidence>
<dbReference type="Proteomes" id="UP001597114">
    <property type="component" value="Unassembled WGS sequence"/>
</dbReference>
<dbReference type="Gene3D" id="3.20.20.140">
    <property type="entry name" value="Metal-dependent hydrolases"/>
    <property type="match status" value="1"/>
</dbReference>
<dbReference type="RefSeq" id="WP_344727829.1">
    <property type="nucleotide sequence ID" value="NZ_BAAAUS010000047.1"/>
</dbReference>
<organism evidence="2 3">
    <name type="scientific">Pseudonocardia yunnanensis</name>
    <dbReference type="NCBI Taxonomy" id="58107"/>
    <lineage>
        <taxon>Bacteria</taxon>
        <taxon>Bacillati</taxon>
        <taxon>Actinomycetota</taxon>
        <taxon>Actinomycetes</taxon>
        <taxon>Pseudonocardiales</taxon>
        <taxon>Pseudonocardiaceae</taxon>
        <taxon>Pseudonocardia</taxon>
    </lineage>
</organism>
<protein>
    <submittedName>
        <fullName evidence="2">Amidohydrolase family protein</fullName>
    </submittedName>
</protein>
<proteinExistence type="predicted"/>
<name>A0ABW4FB79_9PSEU</name>
<feature type="domain" description="Amidohydrolase-related" evidence="1">
    <location>
        <begin position="12"/>
        <end position="279"/>
    </location>
</feature>
<dbReference type="InterPro" id="IPR052358">
    <property type="entry name" value="Aro_Compnd_Degr_Hydrolases"/>
</dbReference>
<dbReference type="EMBL" id="JBHUCO010000083">
    <property type="protein sequence ID" value="MFD1524456.1"/>
    <property type="molecule type" value="Genomic_DNA"/>
</dbReference>
<keyword evidence="3" id="KW-1185">Reference proteome</keyword>
<evidence type="ECO:0000313" key="2">
    <source>
        <dbReference type="EMBL" id="MFD1524456.1"/>
    </source>
</evidence>
<comment type="caution">
    <text evidence="2">The sequence shown here is derived from an EMBL/GenBank/DDBJ whole genome shotgun (WGS) entry which is preliminary data.</text>
</comment>
<gene>
    <name evidence="2" type="ORF">ACFSJD_43725</name>
</gene>
<reference evidence="3" key="1">
    <citation type="journal article" date="2019" name="Int. J. Syst. Evol. Microbiol.">
        <title>The Global Catalogue of Microorganisms (GCM) 10K type strain sequencing project: providing services to taxonomists for standard genome sequencing and annotation.</title>
        <authorList>
            <consortium name="The Broad Institute Genomics Platform"/>
            <consortium name="The Broad Institute Genome Sequencing Center for Infectious Disease"/>
            <person name="Wu L."/>
            <person name="Ma J."/>
        </authorList>
    </citation>
    <scope>NUCLEOTIDE SEQUENCE [LARGE SCALE GENOMIC DNA]</scope>
    <source>
        <strain evidence="3">CCM 7043</strain>
    </source>
</reference>
<sequence>MTAPAPPSGAFDCHTHVFGPFDRFPLAADRTYTPGPAGVTQLRTHLDALGFVHVVLVQPSPYGSDNSCLVDALSQLGPRARGVAVTDPGATDAELGALHRAGVRGVRVNLHSRGNGPAISDLLPAAGERVAALGWHVQVFADAETLLEAAGTIAGMPVPVVIDHLGLLPGPGRALDAMCELLEEAHVWIKMSAPERATDNADGPEAAAVARALLAAAPDRTVWASDWPHTDGRDRRDPLAVEPFREVDDRAALDRLWRWCAGEQAWQAVLADNPGRLYGSSIPG</sequence>
<dbReference type="PANTHER" id="PTHR35563">
    <property type="entry name" value="BARREL METAL-DEPENDENT HYDROLASE, PUTATIVE (AFU_ORTHOLOGUE AFUA_1G16240)-RELATED"/>
    <property type="match status" value="1"/>
</dbReference>
<accession>A0ABW4FB79</accession>
<dbReference type="Pfam" id="PF04909">
    <property type="entry name" value="Amidohydro_2"/>
    <property type="match status" value="1"/>
</dbReference>